<reference evidence="3 4" key="1">
    <citation type="submission" date="2022-01" db="EMBL/GenBank/DDBJ databases">
        <authorList>
            <person name="Xiong W."/>
            <person name="Schranz E."/>
        </authorList>
    </citation>
    <scope>NUCLEOTIDE SEQUENCE [LARGE SCALE GENOMIC DNA]</scope>
</reference>
<evidence type="ECO:0000256" key="1">
    <source>
        <dbReference type="ARBA" id="ARBA00004196"/>
    </source>
</evidence>
<dbReference type="Proteomes" id="UP001157418">
    <property type="component" value="Unassembled WGS sequence"/>
</dbReference>
<feature type="signal peptide" evidence="2">
    <location>
        <begin position="1"/>
        <end position="15"/>
    </location>
</feature>
<comment type="subcellular location">
    <subcellularLocation>
        <location evidence="1">Cell envelope</location>
    </subcellularLocation>
</comment>
<dbReference type="InterPro" id="IPR001611">
    <property type="entry name" value="Leu-rich_rpt"/>
</dbReference>
<sequence>MFLLLLFLLSPIASSAELCHPDDKAAILKFKKNLPMWNSDGDCCDIFDCDQTTHRVIRFVLTHSNLAGTIPDSIGDLTYLNTVLITKMPFLVGEIPQSVAKLKYVDSFEISWTNVSDIVPPFLSELKNVWILNLSYNNLSGLIPSSLATLPHLIRLDLSRNRLTGSIPESFGHLVSPNSQGSLSLILSYNMLSGEIPKSVGNTNFNRFDVSRNNLSGDASMLFGALKNTWVLDISRNNFEFDLSPVSFMTHGLVYLDLSHNKIYGKISSQIVEAIDLQWHPPSVVILTTKLQFSNSKTASQTGFQVVSAWTPNRDCCTIFDCDETTNRVIDFSITYSNLVGTIPDAISDLTYLKTLLLHKMPFLVGEILQSSTKLRYLTSIDISWTNVSGYVPPFLAELKIECDVH</sequence>
<evidence type="ECO:0000313" key="3">
    <source>
        <dbReference type="EMBL" id="CAH1441465.1"/>
    </source>
</evidence>
<feature type="chain" id="PRO_5043784609" description="Leucine-rich repeat-containing N-terminal plant-type domain-containing protein" evidence="2">
    <location>
        <begin position="16"/>
        <end position="406"/>
    </location>
</feature>
<organism evidence="3 4">
    <name type="scientific">Lactuca virosa</name>
    <dbReference type="NCBI Taxonomy" id="75947"/>
    <lineage>
        <taxon>Eukaryota</taxon>
        <taxon>Viridiplantae</taxon>
        <taxon>Streptophyta</taxon>
        <taxon>Embryophyta</taxon>
        <taxon>Tracheophyta</taxon>
        <taxon>Spermatophyta</taxon>
        <taxon>Magnoliopsida</taxon>
        <taxon>eudicotyledons</taxon>
        <taxon>Gunneridae</taxon>
        <taxon>Pentapetalae</taxon>
        <taxon>asterids</taxon>
        <taxon>campanulids</taxon>
        <taxon>Asterales</taxon>
        <taxon>Asteraceae</taxon>
        <taxon>Cichorioideae</taxon>
        <taxon>Cichorieae</taxon>
        <taxon>Lactucinae</taxon>
        <taxon>Lactuca</taxon>
    </lineage>
</organism>
<gene>
    <name evidence="3" type="ORF">LVIROSA_LOCUS27520</name>
</gene>
<evidence type="ECO:0000313" key="4">
    <source>
        <dbReference type="Proteomes" id="UP001157418"/>
    </source>
</evidence>
<dbReference type="AlphaFoldDB" id="A0AAU9NV49"/>
<protein>
    <recommendedName>
        <fullName evidence="5">Leucine-rich repeat-containing N-terminal plant-type domain-containing protein</fullName>
    </recommendedName>
</protein>
<dbReference type="SUPFAM" id="SSF52058">
    <property type="entry name" value="L domain-like"/>
    <property type="match status" value="2"/>
</dbReference>
<dbReference type="Pfam" id="PF00560">
    <property type="entry name" value="LRR_1"/>
    <property type="match status" value="1"/>
</dbReference>
<dbReference type="Pfam" id="PF13855">
    <property type="entry name" value="LRR_8"/>
    <property type="match status" value="1"/>
</dbReference>
<keyword evidence="2" id="KW-0732">Signal</keyword>
<name>A0AAU9NV49_9ASTR</name>
<evidence type="ECO:0008006" key="5">
    <source>
        <dbReference type="Google" id="ProtNLM"/>
    </source>
</evidence>
<dbReference type="Gene3D" id="3.80.10.10">
    <property type="entry name" value="Ribonuclease Inhibitor"/>
    <property type="match status" value="2"/>
</dbReference>
<accession>A0AAU9NV49</accession>
<dbReference type="PANTHER" id="PTHR48059">
    <property type="entry name" value="POLYGALACTURONASE INHIBITOR 1"/>
    <property type="match status" value="1"/>
</dbReference>
<comment type="caution">
    <text evidence="3">The sequence shown here is derived from an EMBL/GenBank/DDBJ whole genome shotgun (WGS) entry which is preliminary data.</text>
</comment>
<dbReference type="InterPro" id="IPR032675">
    <property type="entry name" value="LRR_dom_sf"/>
</dbReference>
<keyword evidence="4" id="KW-1185">Reference proteome</keyword>
<dbReference type="InterPro" id="IPR051848">
    <property type="entry name" value="PGIP"/>
</dbReference>
<dbReference type="PANTHER" id="PTHR48059:SF4">
    <property type="entry name" value="POLYGALACTURONASE INHIBITOR 1-RELATED"/>
    <property type="match status" value="1"/>
</dbReference>
<proteinExistence type="predicted"/>
<dbReference type="EMBL" id="CAKMRJ010005412">
    <property type="protein sequence ID" value="CAH1441465.1"/>
    <property type="molecule type" value="Genomic_DNA"/>
</dbReference>
<evidence type="ECO:0000256" key="2">
    <source>
        <dbReference type="SAM" id="SignalP"/>
    </source>
</evidence>